<dbReference type="CDD" id="cd02440">
    <property type="entry name" value="AdoMet_MTases"/>
    <property type="match status" value="1"/>
</dbReference>
<evidence type="ECO:0000313" key="2">
    <source>
        <dbReference type="EMBL" id="ACL46958.1"/>
    </source>
</evidence>
<feature type="domain" description="Methyltransferase type 11" evidence="1">
    <location>
        <begin position="38"/>
        <end position="127"/>
    </location>
</feature>
<dbReference type="eggNOG" id="COG4106">
    <property type="taxonomic scope" value="Bacteria"/>
</dbReference>
<dbReference type="GO" id="GO:0032259">
    <property type="term" value="P:methylation"/>
    <property type="evidence" value="ECO:0007669"/>
    <property type="project" value="UniProtKB-KW"/>
</dbReference>
<dbReference type="PANTHER" id="PTHR43861">
    <property type="entry name" value="TRANS-ACONITATE 2-METHYLTRANSFERASE-RELATED"/>
    <property type="match status" value="1"/>
</dbReference>
<proteinExistence type="predicted"/>
<reference evidence="2" key="1">
    <citation type="submission" date="2009-01" db="EMBL/GenBank/DDBJ databases">
        <title>Complete sequence of chromosome Cyanothece sp. PCC 7425.</title>
        <authorList>
            <consortium name="US DOE Joint Genome Institute"/>
            <person name="Lucas S."/>
            <person name="Copeland A."/>
            <person name="Lapidus A."/>
            <person name="Glavina del Rio T."/>
            <person name="Dalin E."/>
            <person name="Tice H."/>
            <person name="Bruce D."/>
            <person name="Goodwin L."/>
            <person name="Pitluck S."/>
            <person name="Sims D."/>
            <person name="Meineke L."/>
            <person name="Brettin T."/>
            <person name="Detter J.C."/>
            <person name="Han C."/>
            <person name="Larimer F."/>
            <person name="Land M."/>
            <person name="Hauser L."/>
            <person name="Kyrpides N."/>
            <person name="Ovchinnikova G."/>
            <person name="Liberton M."/>
            <person name="Stoeckel J."/>
            <person name="Banerjee A."/>
            <person name="Singh A."/>
            <person name="Page L."/>
            <person name="Sato H."/>
            <person name="Zhao L."/>
            <person name="Sherman L."/>
            <person name="Pakrasi H."/>
            <person name="Richardson P."/>
        </authorList>
    </citation>
    <scope>NUCLEOTIDE SEQUENCE</scope>
    <source>
        <strain evidence="2">PCC 7425</strain>
    </source>
</reference>
<dbReference type="InterPro" id="IPR013216">
    <property type="entry name" value="Methyltransf_11"/>
</dbReference>
<name>B8HL93_CYAP4</name>
<dbReference type="HOGENOM" id="CLU_037990_5_3_3"/>
<sequence>MGQTEWNTTLYDRQHGFVWQYGESLLQLLDPQSGEDILDLGCGTGHLTAKIASSGASVLGIDADPAMIAAAQQHYPTLNFAIADARTFEPPQPLDAVFSNAVLHWITEPALVIQSIDQALKPGGRFVAELGGRGNLQAIVTALQFGLAQIGRAELQNWNPWYFPSLSEYTTLLETQGFEVNLAVLFDRPTPLAAGEDGLRNWLRMFANGLLSQLTLPEQAELFKVVEAQARSILYQQGQWRADYRRLRIRAIKA</sequence>
<dbReference type="GO" id="GO:0008757">
    <property type="term" value="F:S-adenosylmethionine-dependent methyltransferase activity"/>
    <property type="evidence" value="ECO:0007669"/>
    <property type="project" value="InterPro"/>
</dbReference>
<dbReference type="SUPFAM" id="SSF53335">
    <property type="entry name" value="S-adenosyl-L-methionine-dependent methyltransferases"/>
    <property type="match status" value="1"/>
</dbReference>
<dbReference type="EMBL" id="CP001344">
    <property type="protein sequence ID" value="ACL46958.1"/>
    <property type="molecule type" value="Genomic_DNA"/>
</dbReference>
<gene>
    <name evidence="2" type="ordered locus">Cyan7425_4652</name>
</gene>
<dbReference type="OrthoDB" id="9760689at2"/>
<dbReference type="KEGG" id="cyn:Cyan7425_4652"/>
<dbReference type="InterPro" id="IPR029063">
    <property type="entry name" value="SAM-dependent_MTases_sf"/>
</dbReference>
<dbReference type="Pfam" id="PF08241">
    <property type="entry name" value="Methyltransf_11"/>
    <property type="match status" value="1"/>
</dbReference>
<dbReference type="STRING" id="395961.Cyan7425_4652"/>
<evidence type="ECO:0000259" key="1">
    <source>
        <dbReference type="Pfam" id="PF08241"/>
    </source>
</evidence>
<dbReference type="PANTHER" id="PTHR43861:SF1">
    <property type="entry name" value="TRANS-ACONITATE 2-METHYLTRANSFERASE"/>
    <property type="match status" value="1"/>
</dbReference>
<accession>B8HL93</accession>
<organism evidence="2">
    <name type="scientific">Cyanothece sp. (strain PCC 7425 / ATCC 29141)</name>
    <dbReference type="NCBI Taxonomy" id="395961"/>
    <lineage>
        <taxon>Bacteria</taxon>
        <taxon>Bacillati</taxon>
        <taxon>Cyanobacteriota</taxon>
        <taxon>Cyanophyceae</taxon>
        <taxon>Gomontiellales</taxon>
        <taxon>Cyanothecaceae</taxon>
        <taxon>Cyanothece</taxon>
    </lineage>
</organism>
<dbReference type="Gene3D" id="3.40.50.150">
    <property type="entry name" value="Vaccinia Virus protein VP39"/>
    <property type="match status" value="1"/>
</dbReference>
<protein>
    <submittedName>
        <fullName evidence="2">Methyltransferase type 11</fullName>
    </submittedName>
</protein>
<keyword evidence="2" id="KW-0489">Methyltransferase</keyword>
<dbReference type="AlphaFoldDB" id="B8HL93"/>
<keyword evidence="2" id="KW-0808">Transferase</keyword>